<dbReference type="PANTHER" id="PTHR14195">
    <property type="entry name" value="G PATCH DOMAIN CONTAINING PROTEIN 2"/>
    <property type="match status" value="1"/>
</dbReference>
<proteinExistence type="inferred from homology"/>
<dbReference type="RefSeq" id="XP_035350569.1">
    <property type="nucleotide sequence ID" value="XM_035494676.1"/>
</dbReference>
<evidence type="ECO:0000256" key="4">
    <source>
        <dbReference type="ARBA" id="ARBA00018964"/>
    </source>
</evidence>
<organism evidence="12 13">
    <name type="scientific">Talaromyces rugulosus</name>
    <name type="common">Penicillium rugulosum</name>
    <dbReference type="NCBI Taxonomy" id="121627"/>
    <lineage>
        <taxon>Eukaryota</taxon>
        <taxon>Fungi</taxon>
        <taxon>Dikarya</taxon>
        <taxon>Ascomycota</taxon>
        <taxon>Pezizomycotina</taxon>
        <taxon>Eurotiomycetes</taxon>
        <taxon>Eurotiomycetidae</taxon>
        <taxon>Eurotiales</taxon>
        <taxon>Trichocomaceae</taxon>
        <taxon>Talaromyces</taxon>
        <taxon>Talaromyces sect. Islandici</taxon>
    </lineage>
</organism>
<evidence type="ECO:0000256" key="8">
    <source>
        <dbReference type="ARBA" id="ARBA00023242"/>
    </source>
</evidence>
<gene>
    <name evidence="12" type="ORF">TRUGW13939_11570</name>
</gene>
<feature type="region of interest" description="Disordered" evidence="9">
    <location>
        <begin position="182"/>
        <end position="236"/>
    </location>
</feature>
<dbReference type="GO" id="GO:0005737">
    <property type="term" value="C:cytoplasm"/>
    <property type="evidence" value="ECO:0007669"/>
    <property type="project" value="UniProtKB-SubCell"/>
</dbReference>
<evidence type="ECO:0000256" key="9">
    <source>
        <dbReference type="SAM" id="MobiDB-lite"/>
    </source>
</evidence>
<dbReference type="OrthoDB" id="21470at2759"/>
<keyword evidence="13" id="KW-1185">Reference proteome</keyword>
<evidence type="ECO:0000256" key="1">
    <source>
        <dbReference type="ARBA" id="ARBA00004123"/>
    </source>
</evidence>
<keyword evidence="7" id="KW-0508">mRNA splicing</keyword>
<evidence type="ECO:0000256" key="7">
    <source>
        <dbReference type="ARBA" id="ARBA00023187"/>
    </source>
</evidence>
<dbReference type="SUPFAM" id="SSF82708">
    <property type="entry name" value="R3H domain"/>
    <property type="match status" value="1"/>
</dbReference>
<reference evidence="13" key="1">
    <citation type="submission" date="2020-06" db="EMBL/GenBank/DDBJ databases">
        <title>A chromosome-scale genome assembly of Talaromyces rugulosus W13939.</title>
        <authorList>
            <person name="Wang B."/>
            <person name="Guo L."/>
            <person name="Ye K."/>
            <person name="Wang L."/>
        </authorList>
    </citation>
    <scope>NUCLEOTIDE SEQUENCE [LARGE SCALE GENOMIC DNA]</scope>
    <source>
        <strain evidence="13">W13939</strain>
    </source>
</reference>
<comment type="subcellular location">
    <subcellularLocation>
        <location evidence="2">Cytoplasm</location>
    </subcellularLocation>
    <subcellularLocation>
        <location evidence="1">Nucleus</location>
    </subcellularLocation>
</comment>
<dbReference type="GO" id="GO:0008380">
    <property type="term" value="P:RNA splicing"/>
    <property type="evidence" value="ECO:0007669"/>
    <property type="project" value="UniProtKB-KW"/>
</dbReference>
<feature type="compositionally biased region" description="Low complexity" evidence="9">
    <location>
        <begin position="1"/>
        <end position="15"/>
    </location>
</feature>
<dbReference type="InterPro" id="IPR000467">
    <property type="entry name" value="G_patch_dom"/>
</dbReference>
<protein>
    <recommendedName>
        <fullName evidence="4">Protein SQS1</fullName>
    </recommendedName>
</protein>
<keyword evidence="6" id="KW-0507">mRNA processing</keyword>
<feature type="region of interest" description="Disordered" evidence="9">
    <location>
        <begin position="1"/>
        <end position="48"/>
    </location>
</feature>
<dbReference type="InterPro" id="IPR001374">
    <property type="entry name" value="R3H_dom"/>
</dbReference>
<dbReference type="InterPro" id="IPR051189">
    <property type="entry name" value="Splicing_assoc_domain"/>
</dbReference>
<dbReference type="Pfam" id="PF01585">
    <property type="entry name" value="G-patch"/>
    <property type="match status" value="1"/>
</dbReference>
<dbReference type="CDD" id="cd02646">
    <property type="entry name" value="R3H_G-patch"/>
    <property type="match status" value="1"/>
</dbReference>
<dbReference type="GO" id="GO:0006397">
    <property type="term" value="P:mRNA processing"/>
    <property type="evidence" value="ECO:0007669"/>
    <property type="project" value="UniProtKB-KW"/>
</dbReference>
<feature type="compositionally biased region" description="Basic residues" evidence="9">
    <location>
        <begin position="182"/>
        <end position="196"/>
    </location>
</feature>
<dbReference type="SMART" id="SM00443">
    <property type="entry name" value="G_patch"/>
    <property type="match status" value="1"/>
</dbReference>
<feature type="domain" description="G-patch" evidence="10">
    <location>
        <begin position="483"/>
        <end position="526"/>
    </location>
</feature>
<dbReference type="AlphaFoldDB" id="A0A7H8RDT1"/>
<sequence>MHFHTESSTAHAATTDGNLFFTDVNGEDPTAPAELVDYTPPNLETSSTIDSSEDEVIFNGRGGTRSTGTNLENSRVRAKDVPAPVQVRTFEESTLVANGPFTRETIDPAPITLRGVTGAQKKRHSRQRFQQAFFAQNDDAILADYVENMDSQYAMPDDSSTSDDQSDLSDENPVKMRRAVAFKQKHNSHSASRKPKGAFPENELPDPINSEPVGKEVMESQDDSTDEEYDDSEVSVSISDLISYSQRRPPQDSKAKNMTQKLPRTNAYDDFLDYEKFADFDIMDIERDSLHKKKKKKKGRKLDFDLSDSDLEMQLQAGWERDRNKKKAKKQEREQLRAQGLLGKRPKLPADGAGITMEEVKTQIKGFLLSSADTLDLPPMDKKQRRVVHELANAVSLKSQSRGKGSTRYPVMYKTVRTPNFNGKHSVKLDKILSQPRFVKIGNMRPRNYDKEPKKGKNLQRSKGDFGYIEGDVVGGAAPEIAANNKGRAMLEKMGWSSGTALGATNNKGILQPVTQVMKNSRAGLG</sequence>
<dbReference type="Pfam" id="PF01424">
    <property type="entry name" value="R3H"/>
    <property type="match status" value="1"/>
</dbReference>
<keyword evidence="5" id="KW-0963">Cytoplasm</keyword>
<dbReference type="GO" id="GO:0003676">
    <property type="term" value="F:nucleic acid binding"/>
    <property type="evidence" value="ECO:0007669"/>
    <property type="project" value="UniProtKB-UniRule"/>
</dbReference>
<dbReference type="Gene3D" id="3.30.1370.50">
    <property type="entry name" value="R3H-like domain"/>
    <property type="match status" value="1"/>
</dbReference>
<feature type="domain" description="R3H" evidence="11">
    <location>
        <begin position="354"/>
        <end position="416"/>
    </location>
</feature>
<dbReference type="GeneID" id="55999047"/>
<evidence type="ECO:0000256" key="2">
    <source>
        <dbReference type="ARBA" id="ARBA00004496"/>
    </source>
</evidence>
<evidence type="ECO:0000256" key="3">
    <source>
        <dbReference type="ARBA" id="ARBA00010306"/>
    </source>
</evidence>
<accession>A0A7H8RDT1</accession>
<comment type="similarity">
    <text evidence="3">Belongs to the SQS1 family.</text>
</comment>
<feature type="compositionally biased region" description="Acidic residues" evidence="9">
    <location>
        <begin position="160"/>
        <end position="170"/>
    </location>
</feature>
<evidence type="ECO:0000256" key="6">
    <source>
        <dbReference type="ARBA" id="ARBA00022664"/>
    </source>
</evidence>
<dbReference type="InterPro" id="IPR034082">
    <property type="entry name" value="R3H_G-patch"/>
</dbReference>
<evidence type="ECO:0000313" key="12">
    <source>
        <dbReference type="EMBL" id="QKX64396.1"/>
    </source>
</evidence>
<dbReference type="SMART" id="SM00393">
    <property type="entry name" value="R3H"/>
    <property type="match status" value="1"/>
</dbReference>
<evidence type="ECO:0000259" key="10">
    <source>
        <dbReference type="PROSITE" id="PS50174"/>
    </source>
</evidence>
<dbReference type="KEGG" id="trg:TRUGW13939_11570"/>
<dbReference type="GO" id="GO:0005634">
    <property type="term" value="C:nucleus"/>
    <property type="evidence" value="ECO:0007669"/>
    <property type="project" value="UniProtKB-SubCell"/>
</dbReference>
<feature type="region of interest" description="Disordered" evidence="9">
    <location>
        <begin position="152"/>
        <end position="171"/>
    </location>
</feature>
<dbReference type="PROSITE" id="PS51061">
    <property type="entry name" value="R3H"/>
    <property type="match status" value="1"/>
</dbReference>
<dbReference type="Proteomes" id="UP000509510">
    <property type="component" value="Chromosome VI"/>
</dbReference>
<dbReference type="PROSITE" id="PS50174">
    <property type="entry name" value="G_PATCH"/>
    <property type="match status" value="1"/>
</dbReference>
<evidence type="ECO:0000256" key="5">
    <source>
        <dbReference type="ARBA" id="ARBA00022490"/>
    </source>
</evidence>
<name>A0A7H8RDT1_TALRU</name>
<feature type="compositionally biased region" description="Acidic residues" evidence="9">
    <location>
        <begin position="219"/>
        <end position="233"/>
    </location>
</feature>
<dbReference type="InterPro" id="IPR036867">
    <property type="entry name" value="R3H_dom_sf"/>
</dbReference>
<dbReference type="EMBL" id="CP055903">
    <property type="protein sequence ID" value="QKX64396.1"/>
    <property type="molecule type" value="Genomic_DNA"/>
</dbReference>
<evidence type="ECO:0000259" key="11">
    <source>
        <dbReference type="PROSITE" id="PS51061"/>
    </source>
</evidence>
<evidence type="ECO:0000313" key="13">
    <source>
        <dbReference type="Proteomes" id="UP000509510"/>
    </source>
</evidence>
<keyword evidence="8" id="KW-0539">Nucleus</keyword>